<proteinExistence type="predicted"/>
<dbReference type="RefSeq" id="WP_338222505.1">
    <property type="nucleotide sequence ID" value="NZ_BTPD01000001.1"/>
</dbReference>
<keyword evidence="3" id="KW-1185">Reference proteome</keyword>
<dbReference type="EMBL" id="BTPD01000001">
    <property type="protein sequence ID" value="GMQ27701.1"/>
    <property type="molecule type" value="Genomic_DNA"/>
</dbReference>
<keyword evidence="1" id="KW-0472">Membrane</keyword>
<sequence>MGQKKCPHCGEWSTWTMRLTDLCEHCGKTLGGKDLENQQRREETIKANEKNWMFFIDENDPVWKANLKKIGNFFYTIFMAIVSFILWLIAALPG</sequence>
<name>A0ABQ6PIL6_9BACT</name>
<accession>A0ABQ6PIL6</accession>
<organism evidence="2 3">
    <name type="scientific">Algoriphagus confluentis</name>
    <dbReference type="NCBI Taxonomy" id="1697556"/>
    <lineage>
        <taxon>Bacteria</taxon>
        <taxon>Pseudomonadati</taxon>
        <taxon>Bacteroidota</taxon>
        <taxon>Cytophagia</taxon>
        <taxon>Cytophagales</taxon>
        <taxon>Cyclobacteriaceae</taxon>
        <taxon>Algoriphagus</taxon>
    </lineage>
</organism>
<protein>
    <submittedName>
        <fullName evidence="2">Uncharacterized protein</fullName>
    </submittedName>
</protein>
<dbReference type="Proteomes" id="UP001338309">
    <property type="component" value="Unassembled WGS sequence"/>
</dbReference>
<evidence type="ECO:0000256" key="1">
    <source>
        <dbReference type="SAM" id="Phobius"/>
    </source>
</evidence>
<keyword evidence="1" id="KW-1133">Transmembrane helix</keyword>
<feature type="transmembrane region" description="Helical" evidence="1">
    <location>
        <begin position="73"/>
        <end position="92"/>
    </location>
</feature>
<gene>
    <name evidence="2" type="ORF">Aconfl_03430</name>
</gene>
<reference evidence="2 3" key="1">
    <citation type="submission" date="2023-08" db="EMBL/GenBank/DDBJ databases">
        <title>Draft genome sequence of Algoriphagus confluentis.</title>
        <authorList>
            <person name="Takatani N."/>
            <person name="Hosokawa M."/>
            <person name="Sawabe T."/>
        </authorList>
    </citation>
    <scope>NUCLEOTIDE SEQUENCE [LARGE SCALE GENOMIC DNA]</scope>
    <source>
        <strain evidence="2 3">NBRC 111222</strain>
    </source>
</reference>
<evidence type="ECO:0000313" key="3">
    <source>
        <dbReference type="Proteomes" id="UP001338309"/>
    </source>
</evidence>
<keyword evidence="1" id="KW-0812">Transmembrane</keyword>
<comment type="caution">
    <text evidence="2">The sequence shown here is derived from an EMBL/GenBank/DDBJ whole genome shotgun (WGS) entry which is preliminary data.</text>
</comment>
<evidence type="ECO:0000313" key="2">
    <source>
        <dbReference type="EMBL" id="GMQ27701.1"/>
    </source>
</evidence>